<gene>
    <name evidence="2" type="ORF">ABEG17_08330</name>
</gene>
<dbReference type="InterPro" id="IPR010998">
    <property type="entry name" value="Integrase_recombinase_N"/>
</dbReference>
<dbReference type="RefSeq" id="WP_406832815.1">
    <property type="nucleotide sequence ID" value="NZ_CP157483.1"/>
</dbReference>
<dbReference type="SUPFAM" id="SSF47823">
    <property type="entry name" value="lambda integrase-like, N-terminal domain"/>
    <property type="match status" value="1"/>
</dbReference>
<keyword evidence="1" id="KW-0238">DNA-binding</keyword>
<name>A0AAU7JYH4_9MICO</name>
<evidence type="ECO:0000313" key="2">
    <source>
        <dbReference type="EMBL" id="XBO45323.1"/>
    </source>
</evidence>
<dbReference type="EMBL" id="CP157483">
    <property type="protein sequence ID" value="XBO45323.1"/>
    <property type="molecule type" value="Genomic_DNA"/>
</dbReference>
<proteinExistence type="predicted"/>
<reference evidence="2" key="1">
    <citation type="submission" date="2024-05" db="EMBL/GenBank/DDBJ databases">
        <authorList>
            <person name="Kim S."/>
            <person name="Heo J."/>
            <person name="Choi H."/>
            <person name="Choi Y."/>
            <person name="Kwon S.-W."/>
            <person name="Kim Y."/>
        </authorList>
    </citation>
    <scope>NUCLEOTIDE SEQUENCE</scope>
    <source>
        <strain evidence="2">KACC 23699</strain>
    </source>
</reference>
<dbReference type="GO" id="GO:0003677">
    <property type="term" value="F:DNA binding"/>
    <property type="evidence" value="ECO:0007669"/>
    <property type="project" value="UniProtKB-KW"/>
</dbReference>
<dbReference type="Gene3D" id="1.10.150.130">
    <property type="match status" value="1"/>
</dbReference>
<protein>
    <submittedName>
        <fullName evidence="2">Uncharacterized protein</fullName>
    </submittedName>
</protein>
<sequence>MDDTRHYLQAAQAQQADKFGAHWATFWLWCVTKGRAPLPASTRDMHTWLESLMSGEDNLETLHAAVLEITAAHEAVNLRPPVWRSARGHE</sequence>
<accession>A0AAU7JYH4</accession>
<evidence type="ECO:0000256" key="1">
    <source>
        <dbReference type="ARBA" id="ARBA00023125"/>
    </source>
</evidence>
<dbReference type="AlphaFoldDB" id="A0AAU7JYH4"/>
<organism evidence="2">
    <name type="scientific">Pedococcus sp. KACC 23699</name>
    <dbReference type="NCBI Taxonomy" id="3149228"/>
    <lineage>
        <taxon>Bacteria</taxon>
        <taxon>Bacillati</taxon>
        <taxon>Actinomycetota</taxon>
        <taxon>Actinomycetes</taxon>
        <taxon>Micrococcales</taxon>
        <taxon>Intrasporangiaceae</taxon>
        <taxon>Pedococcus</taxon>
    </lineage>
</organism>